<keyword evidence="6 9" id="KW-0326">Glycosidase</keyword>
<feature type="signal peptide" evidence="8">
    <location>
        <begin position="1"/>
        <end position="26"/>
    </location>
</feature>
<evidence type="ECO:0000256" key="3">
    <source>
        <dbReference type="ARBA" id="ARBA00022529"/>
    </source>
</evidence>
<reference evidence="9 10" key="1">
    <citation type="journal article" date="2007" name="Nature">
        <title>Evolution of genes and genomes on the Drosophila phylogeny.</title>
        <authorList>
            <consortium name="Drosophila 12 Genomes Consortium"/>
            <person name="Clark A.G."/>
            <person name="Eisen M.B."/>
            <person name="Smith D.R."/>
            <person name="Bergman C.M."/>
            <person name="Oliver B."/>
            <person name="Markow T.A."/>
            <person name="Kaufman T.C."/>
            <person name="Kellis M."/>
            <person name="Gelbart W."/>
            <person name="Iyer V.N."/>
            <person name="Pollard D.A."/>
            <person name="Sackton T.B."/>
            <person name="Larracuente A.M."/>
            <person name="Singh N.D."/>
            <person name="Abad J.P."/>
            <person name="Abt D.N."/>
            <person name="Adryan B."/>
            <person name="Aguade M."/>
            <person name="Akashi H."/>
            <person name="Anderson W.W."/>
            <person name="Aquadro C.F."/>
            <person name="Ardell D.H."/>
            <person name="Arguello R."/>
            <person name="Artieri C.G."/>
            <person name="Barbash D.A."/>
            <person name="Barker D."/>
            <person name="Barsanti P."/>
            <person name="Batterham P."/>
            <person name="Batzoglou S."/>
            <person name="Begun D."/>
            <person name="Bhutkar A."/>
            <person name="Blanco E."/>
            <person name="Bosak S.A."/>
            <person name="Bradley R.K."/>
            <person name="Brand A.D."/>
            <person name="Brent M.R."/>
            <person name="Brooks A.N."/>
            <person name="Brown R.H."/>
            <person name="Butlin R.K."/>
            <person name="Caggese C."/>
            <person name="Calvi B.R."/>
            <person name="Bernardo de Carvalho A."/>
            <person name="Caspi A."/>
            <person name="Castrezana S."/>
            <person name="Celniker S.E."/>
            <person name="Chang J.L."/>
            <person name="Chapple C."/>
            <person name="Chatterji S."/>
            <person name="Chinwalla A."/>
            <person name="Civetta A."/>
            <person name="Clifton S.W."/>
            <person name="Comeron J.M."/>
            <person name="Costello J.C."/>
            <person name="Coyne J.A."/>
            <person name="Daub J."/>
            <person name="David R.G."/>
            <person name="Delcher A.L."/>
            <person name="Delehaunty K."/>
            <person name="Do C.B."/>
            <person name="Ebling H."/>
            <person name="Edwards K."/>
            <person name="Eickbush T."/>
            <person name="Evans J.D."/>
            <person name="Filipski A."/>
            <person name="Findeiss S."/>
            <person name="Freyhult E."/>
            <person name="Fulton L."/>
            <person name="Fulton R."/>
            <person name="Garcia A.C."/>
            <person name="Gardiner A."/>
            <person name="Garfield D.A."/>
            <person name="Garvin B.E."/>
            <person name="Gibson G."/>
            <person name="Gilbert D."/>
            <person name="Gnerre S."/>
            <person name="Godfrey J."/>
            <person name="Good R."/>
            <person name="Gotea V."/>
            <person name="Gravely B."/>
            <person name="Greenberg A.J."/>
            <person name="Griffiths-Jones S."/>
            <person name="Gross S."/>
            <person name="Guigo R."/>
            <person name="Gustafson E.A."/>
            <person name="Haerty W."/>
            <person name="Hahn M.W."/>
            <person name="Halligan D.L."/>
            <person name="Halpern A.L."/>
            <person name="Halter G.M."/>
            <person name="Han M.V."/>
            <person name="Heger A."/>
            <person name="Hillier L."/>
            <person name="Hinrichs A.S."/>
            <person name="Holmes I."/>
            <person name="Hoskins R.A."/>
            <person name="Hubisz M.J."/>
            <person name="Hultmark D."/>
            <person name="Huntley M.A."/>
            <person name="Jaffe D.B."/>
            <person name="Jagadeeshan S."/>
            <person name="Jeck W.R."/>
            <person name="Johnson J."/>
            <person name="Jones C.D."/>
            <person name="Jordan W.C."/>
            <person name="Karpen G.H."/>
            <person name="Kataoka E."/>
            <person name="Keightley P.D."/>
            <person name="Kheradpour P."/>
            <person name="Kirkness E.F."/>
            <person name="Koerich L.B."/>
            <person name="Kristiansen K."/>
            <person name="Kudrna D."/>
            <person name="Kulathinal R.J."/>
            <person name="Kumar S."/>
            <person name="Kwok R."/>
            <person name="Lander E."/>
            <person name="Langley C.H."/>
            <person name="Lapoint R."/>
            <person name="Lazzaro B.P."/>
            <person name="Lee S.J."/>
            <person name="Levesque L."/>
            <person name="Li R."/>
            <person name="Lin C.F."/>
            <person name="Lin M.F."/>
            <person name="Lindblad-Toh K."/>
            <person name="Llopart A."/>
            <person name="Long M."/>
            <person name="Low L."/>
            <person name="Lozovsky E."/>
            <person name="Lu J."/>
            <person name="Luo M."/>
            <person name="Machado C.A."/>
            <person name="Makalowski W."/>
            <person name="Marzo M."/>
            <person name="Matsuda M."/>
            <person name="Matzkin L."/>
            <person name="McAllister B."/>
            <person name="McBride C.S."/>
            <person name="McKernan B."/>
            <person name="McKernan K."/>
            <person name="Mendez-Lago M."/>
            <person name="Minx P."/>
            <person name="Mollenhauer M.U."/>
            <person name="Montooth K."/>
            <person name="Mount S.M."/>
            <person name="Mu X."/>
            <person name="Myers E."/>
            <person name="Negre B."/>
            <person name="Newfeld S."/>
            <person name="Nielsen R."/>
            <person name="Noor M.A."/>
            <person name="O'Grady P."/>
            <person name="Pachter L."/>
            <person name="Papaceit M."/>
            <person name="Parisi M.J."/>
            <person name="Parisi M."/>
            <person name="Parts L."/>
            <person name="Pedersen J.S."/>
            <person name="Pesole G."/>
            <person name="Phillippy A.M."/>
            <person name="Ponting C.P."/>
            <person name="Pop M."/>
            <person name="Porcelli D."/>
            <person name="Powell J.R."/>
            <person name="Prohaska S."/>
            <person name="Pruitt K."/>
            <person name="Puig M."/>
            <person name="Quesneville H."/>
            <person name="Ram K.R."/>
            <person name="Rand D."/>
            <person name="Rasmussen M.D."/>
            <person name="Reed L.K."/>
            <person name="Reenan R."/>
            <person name="Reily A."/>
            <person name="Remington K.A."/>
            <person name="Rieger T.T."/>
            <person name="Ritchie M.G."/>
            <person name="Robin C."/>
            <person name="Rogers Y.H."/>
            <person name="Rohde C."/>
            <person name="Rozas J."/>
            <person name="Rubenfield M.J."/>
            <person name="Ruiz A."/>
            <person name="Russo S."/>
            <person name="Salzberg S.L."/>
            <person name="Sanchez-Gracia A."/>
            <person name="Saranga D.J."/>
            <person name="Sato H."/>
            <person name="Schaeffer S.W."/>
            <person name="Schatz M.C."/>
            <person name="Schlenke T."/>
            <person name="Schwartz R."/>
            <person name="Segarra C."/>
            <person name="Singh R.S."/>
            <person name="Sirot L."/>
            <person name="Sirota M."/>
            <person name="Sisneros N.B."/>
            <person name="Smith C.D."/>
            <person name="Smith T.F."/>
            <person name="Spieth J."/>
            <person name="Stage D.E."/>
            <person name="Stark A."/>
            <person name="Stephan W."/>
            <person name="Strausberg R.L."/>
            <person name="Strempel S."/>
            <person name="Sturgill D."/>
            <person name="Sutton G."/>
            <person name="Sutton G.G."/>
            <person name="Tao W."/>
            <person name="Teichmann S."/>
            <person name="Tobari Y.N."/>
            <person name="Tomimura Y."/>
            <person name="Tsolas J.M."/>
            <person name="Valente V.L."/>
            <person name="Venter E."/>
            <person name="Venter J.C."/>
            <person name="Vicario S."/>
            <person name="Vieira F.G."/>
            <person name="Vilella A.J."/>
            <person name="Villasante A."/>
            <person name="Walenz B."/>
            <person name="Wang J."/>
            <person name="Wasserman M."/>
            <person name="Watts T."/>
            <person name="Wilson D."/>
            <person name="Wilson R.K."/>
            <person name="Wing R.A."/>
            <person name="Wolfner M.F."/>
            <person name="Wong A."/>
            <person name="Wong G.K."/>
            <person name="Wu C.I."/>
            <person name="Wu G."/>
            <person name="Yamamoto D."/>
            <person name="Yang H.P."/>
            <person name="Yang S.P."/>
            <person name="Yorke J.A."/>
            <person name="Yoshida K."/>
            <person name="Zdobnov E."/>
            <person name="Zhang P."/>
            <person name="Zhang Y."/>
            <person name="Zimin A.V."/>
            <person name="Baldwin J."/>
            <person name="Abdouelleil A."/>
            <person name="Abdulkadir J."/>
            <person name="Abebe A."/>
            <person name="Abera B."/>
            <person name="Abreu J."/>
            <person name="Acer S.C."/>
            <person name="Aftuck L."/>
            <person name="Alexander A."/>
            <person name="An P."/>
            <person name="Anderson E."/>
            <person name="Anderson S."/>
            <person name="Arachi H."/>
            <person name="Azer M."/>
            <person name="Bachantsang P."/>
            <person name="Barry A."/>
            <person name="Bayul T."/>
            <person name="Berlin A."/>
            <person name="Bessette D."/>
            <person name="Bloom T."/>
            <person name="Blye J."/>
            <person name="Boguslavskiy L."/>
            <person name="Bonnet C."/>
            <person name="Boukhgalter B."/>
            <person name="Bourzgui I."/>
            <person name="Brown A."/>
            <person name="Cahill P."/>
            <person name="Channer S."/>
            <person name="Cheshatsang Y."/>
            <person name="Chuda L."/>
            <person name="Citroen M."/>
            <person name="Collymore A."/>
            <person name="Cooke P."/>
            <person name="Costello M."/>
            <person name="D'Aco K."/>
            <person name="Daza R."/>
            <person name="De Haan G."/>
            <person name="DeGray S."/>
            <person name="DeMaso C."/>
            <person name="Dhargay N."/>
            <person name="Dooley K."/>
            <person name="Dooley E."/>
            <person name="Doricent M."/>
            <person name="Dorje P."/>
            <person name="Dorjee K."/>
            <person name="Dupes A."/>
            <person name="Elong R."/>
            <person name="Falk J."/>
            <person name="Farina A."/>
            <person name="Faro S."/>
            <person name="Ferguson D."/>
            <person name="Fisher S."/>
            <person name="Foley C.D."/>
            <person name="Franke A."/>
            <person name="Friedrich D."/>
            <person name="Gadbois L."/>
            <person name="Gearin G."/>
            <person name="Gearin C.R."/>
            <person name="Giannoukos G."/>
            <person name="Goode T."/>
            <person name="Graham J."/>
            <person name="Grandbois E."/>
            <person name="Grewal S."/>
            <person name="Gyaltsen K."/>
            <person name="Hafez N."/>
            <person name="Hagos B."/>
            <person name="Hall J."/>
            <person name="Henson C."/>
            <person name="Hollinger A."/>
            <person name="Honan T."/>
            <person name="Huard M.D."/>
            <person name="Hughes L."/>
            <person name="Hurhula B."/>
            <person name="Husby M.E."/>
            <person name="Kamat A."/>
            <person name="Kanga B."/>
            <person name="Kashin S."/>
            <person name="Khazanovich D."/>
            <person name="Kisner P."/>
            <person name="Lance K."/>
            <person name="Lara M."/>
            <person name="Lee W."/>
            <person name="Lennon N."/>
            <person name="Letendre F."/>
            <person name="LeVine R."/>
            <person name="Lipovsky A."/>
            <person name="Liu X."/>
            <person name="Liu J."/>
            <person name="Liu S."/>
            <person name="Lokyitsang T."/>
            <person name="Lokyitsang Y."/>
            <person name="Lubonja R."/>
            <person name="Lui A."/>
            <person name="MacDonald P."/>
            <person name="Magnisalis V."/>
            <person name="Maru K."/>
            <person name="Matthews C."/>
            <person name="McCusker W."/>
            <person name="McDonough S."/>
            <person name="Mehta T."/>
            <person name="Meldrim J."/>
            <person name="Meneus L."/>
            <person name="Mihai O."/>
            <person name="Mihalev A."/>
            <person name="Mihova T."/>
            <person name="Mittelman R."/>
            <person name="Mlenga V."/>
            <person name="Montmayeur A."/>
            <person name="Mulrain L."/>
            <person name="Navidi A."/>
            <person name="Naylor J."/>
            <person name="Negash T."/>
            <person name="Nguyen T."/>
            <person name="Nguyen N."/>
            <person name="Nicol R."/>
            <person name="Norbu C."/>
            <person name="Norbu N."/>
            <person name="Novod N."/>
            <person name="O'Neill B."/>
            <person name="Osman S."/>
            <person name="Markiewicz E."/>
            <person name="Oyono O.L."/>
            <person name="Patti C."/>
            <person name="Phunkhang P."/>
            <person name="Pierre F."/>
            <person name="Priest M."/>
            <person name="Raghuraman S."/>
            <person name="Rege F."/>
            <person name="Reyes R."/>
            <person name="Rise C."/>
            <person name="Rogov P."/>
            <person name="Ross K."/>
            <person name="Ryan E."/>
            <person name="Settipalli S."/>
            <person name="Shea T."/>
            <person name="Sherpa N."/>
            <person name="Shi L."/>
            <person name="Shih D."/>
            <person name="Sparrow T."/>
            <person name="Spaulding J."/>
            <person name="Stalker J."/>
            <person name="Stange-Thomann N."/>
            <person name="Stavropoulos S."/>
            <person name="Stone C."/>
            <person name="Strader C."/>
            <person name="Tesfaye S."/>
            <person name="Thomson T."/>
            <person name="Thoulutsang Y."/>
            <person name="Thoulutsang D."/>
            <person name="Topham K."/>
            <person name="Topping I."/>
            <person name="Tsamla T."/>
            <person name="Vassiliev H."/>
            <person name="Vo A."/>
            <person name="Wangchuk T."/>
            <person name="Wangdi T."/>
            <person name="Weiand M."/>
            <person name="Wilkinson J."/>
            <person name="Wilson A."/>
            <person name="Yadav S."/>
            <person name="Young G."/>
            <person name="Yu Q."/>
            <person name="Zembek L."/>
            <person name="Zhong D."/>
            <person name="Zimmer A."/>
            <person name="Zwirko Z."/>
            <person name="Jaffe D.B."/>
            <person name="Alvarez P."/>
            <person name="Brockman W."/>
            <person name="Butler J."/>
            <person name="Chin C."/>
            <person name="Gnerre S."/>
            <person name="Grabherr M."/>
            <person name="Kleber M."/>
            <person name="Mauceli E."/>
            <person name="MacCallum I."/>
        </authorList>
    </citation>
    <scope>NUCLEOTIDE SEQUENCE [LARGE SCALE GENOMIC DNA]</scope>
    <source>
        <strain evidence="10">Tucson 15010-1051.87</strain>
    </source>
</reference>
<evidence type="ECO:0000256" key="7">
    <source>
        <dbReference type="PIRSR" id="PIRSR608597-3"/>
    </source>
</evidence>
<dbReference type="Pfam" id="PF05497">
    <property type="entry name" value="Destabilase"/>
    <property type="match status" value="1"/>
</dbReference>
<evidence type="ECO:0000256" key="6">
    <source>
        <dbReference type="ARBA" id="ARBA00023295"/>
    </source>
</evidence>
<feature type="disulfide bond" evidence="7">
    <location>
        <begin position="89"/>
        <end position="95"/>
    </location>
</feature>
<evidence type="ECO:0000313" key="9">
    <source>
        <dbReference type="EMBL" id="EDW60185.1"/>
    </source>
</evidence>
<organism evidence="9 10">
    <name type="scientific">Drosophila virilis</name>
    <name type="common">Fruit fly</name>
    <dbReference type="NCBI Taxonomy" id="7244"/>
    <lineage>
        <taxon>Eukaryota</taxon>
        <taxon>Metazoa</taxon>
        <taxon>Ecdysozoa</taxon>
        <taxon>Arthropoda</taxon>
        <taxon>Hexapoda</taxon>
        <taxon>Insecta</taxon>
        <taxon>Pterygota</taxon>
        <taxon>Neoptera</taxon>
        <taxon>Endopterygota</taxon>
        <taxon>Diptera</taxon>
        <taxon>Brachycera</taxon>
        <taxon>Muscomorpha</taxon>
        <taxon>Ephydroidea</taxon>
        <taxon>Drosophilidae</taxon>
        <taxon>Drosophila</taxon>
    </lineage>
</organism>
<dbReference type="PROSITE" id="PS00018">
    <property type="entry name" value="EF_HAND_1"/>
    <property type="match status" value="1"/>
</dbReference>
<dbReference type="EMBL" id="CH940648">
    <property type="protein sequence ID" value="EDW60185.1"/>
    <property type="molecule type" value="Genomic_DNA"/>
</dbReference>
<evidence type="ECO:0000256" key="8">
    <source>
        <dbReference type="SAM" id="SignalP"/>
    </source>
</evidence>
<dbReference type="CDD" id="cd16890">
    <property type="entry name" value="lyz_i"/>
    <property type="match status" value="1"/>
</dbReference>
<keyword evidence="8" id="KW-0732">Signal</keyword>
<dbReference type="InterPro" id="IPR008597">
    <property type="entry name" value="Invert_lysozyme"/>
</dbReference>
<evidence type="ECO:0000256" key="1">
    <source>
        <dbReference type="ARBA" id="ARBA00000632"/>
    </source>
</evidence>
<dbReference type="PANTHER" id="PTHR11195:SF22">
    <property type="entry name" value="LYSOZYME"/>
    <property type="match status" value="1"/>
</dbReference>
<protein>
    <recommendedName>
        <fullName evidence="2">lysozyme</fullName>
        <ecNumber evidence="2">3.2.1.17</ecNumber>
    </recommendedName>
</protein>
<sequence length="161" mass="17278">MTTNKLCCTLAVCVIMCLGLAALIQAQDKLVNQVCLGCLCEAVSGCNQTRACGGGACGLFHITRAYWADGGKLTLNNESPQSEEAFANCVNDPYCAADTIQNYMTKFGQDCNGDGIVDCYDYAAIHKLGGFGCKGELTQQYKTSLDECIKAHSNIDVRILH</sequence>
<dbReference type="Gene3D" id="1.10.530.10">
    <property type="match status" value="1"/>
</dbReference>
<keyword evidence="3" id="KW-0929">Antimicrobial</keyword>
<dbReference type="EC" id="3.2.1.17" evidence="2"/>
<dbReference type="AlphaFoldDB" id="B4LP76"/>
<evidence type="ECO:0000256" key="4">
    <source>
        <dbReference type="ARBA" id="ARBA00022638"/>
    </source>
</evidence>
<dbReference type="FunFam" id="1.10.530.10:FF:000019">
    <property type="entry name" value="lysozyme"/>
    <property type="match status" value="1"/>
</dbReference>
<dbReference type="Proteomes" id="UP000008792">
    <property type="component" value="Unassembled WGS sequence"/>
</dbReference>
<dbReference type="PhylomeDB" id="B4LP76"/>
<dbReference type="GO" id="GO:0042742">
    <property type="term" value="P:defense response to bacterium"/>
    <property type="evidence" value="ECO:0007669"/>
    <property type="project" value="UniProtKB-KW"/>
</dbReference>
<dbReference type="InterPro" id="IPR018247">
    <property type="entry name" value="EF_Hand_1_Ca_BS"/>
</dbReference>
<dbReference type="OrthoDB" id="6337871at2759"/>
<keyword evidence="10" id="KW-1185">Reference proteome</keyword>
<keyword evidence="7" id="KW-1015">Disulfide bond</keyword>
<dbReference type="GO" id="GO:0031640">
    <property type="term" value="P:killing of cells of another organism"/>
    <property type="evidence" value="ECO:0007669"/>
    <property type="project" value="UniProtKB-KW"/>
</dbReference>
<dbReference type="PROSITE" id="PS51909">
    <property type="entry name" value="LYSOZYME_I"/>
    <property type="match status" value="1"/>
</dbReference>
<keyword evidence="4" id="KW-0081">Bacteriolytic enzyme</keyword>
<accession>B4LP76</accession>
<dbReference type="PANTHER" id="PTHR11195">
    <property type="entry name" value="DESTABILASE-RELATED"/>
    <property type="match status" value="1"/>
</dbReference>
<dbReference type="HOGENOM" id="CLU_130604_0_0_1"/>
<feature type="chain" id="PRO_5002816400" description="lysozyme" evidence="8">
    <location>
        <begin position="27"/>
        <end position="161"/>
    </location>
</feature>
<dbReference type="eggNOG" id="ENOG502S6AV">
    <property type="taxonomic scope" value="Eukaryota"/>
</dbReference>
<comment type="catalytic activity">
    <reaction evidence="1">
        <text>Hydrolysis of (1-&gt;4)-beta-linkages between N-acetylmuramic acid and N-acetyl-D-glucosamine residues in a peptidoglycan and between N-acetyl-D-glucosamine residues in chitodextrins.</text>
        <dbReference type="EC" id="3.2.1.17"/>
    </reaction>
</comment>
<dbReference type="InParanoid" id="B4LP76"/>
<gene>
    <name evidence="9" type="primary">Dvir\GJ21008</name>
    <name evidence="9" type="ORF">Dvir_GJ21008</name>
</gene>
<evidence type="ECO:0000256" key="2">
    <source>
        <dbReference type="ARBA" id="ARBA00012732"/>
    </source>
</evidence>
<dbReference type="KEGG" id="dvi:138910844"/>
<dbReference type="GO" id="GO:0003796">
    <property type="term" value="F:lysozyme activity"/>
    <property type="evidence" value="ECO:0007669"/>
    <property type="project" value="UniProtKB-EC"/>
</dbReference>
<proteinExistence type="predicted"/>
<name>B4LP76_DROVI</name>
<feature type="disulfide bond" evidence="7">
    <location>
        <begin position="40"/>
        <end position="46"/>
    </location>
</feature>
<evidence type="ECO:0000313" key="10">
    <source>
        <dbReference type="Proteomes" id="UP000008792"/>
    </source>
</evidence>
<keyword evidence="5 9" id="KW-0378">Hydrolase</keyword>
<dbReference type="OMA" id="HITRAYW"/>
<evidence type="ECO:0000256" key="5">
    <source>
        <dbReference type="ARBA" id="ARBA00022801"/>
    </source>
</evidence>
<feature type="disulfide bond" evidence="7">
    <location>
        <begin position="35"/>
        <end position="119"/>
    </location>
</feature>